<dbReference type="SUPFAM" id="SSF160459">
    <property type="entry name" value="BLRF2-like"/>
    <property type="match status" value="1"/>
</dbReference>
<dbReference type="WBParaSite" id="HPBE_0002698501-mRNA-1">
    <property type="protein sequence ID" value="HPBE_0002698501-mRNA-1"/>
    <property type="gene ID" value="HPBE_0002698501"/>
</dbReference>
<dbReference type="Proteomes" id="UP000050761">
    <property type="component" value="Unassembled WGS sequence"/>
</dbReference>
<gene>
    <name evidence="2" type="ORF">HPBE_LOCUS26984</name>
</gene>
<evidence type="ECO:0000256" key="1">
    <source>
        <dbReference type="SAM" id="Coils"/>
    </source>
</evidence>
<keyword evidence="1" id="KW-0175">Coiled coil</keyword>
<keyword evidence="3" id="KW-1185">Reference proteome</keyword>
<evidence type="ECO:0000313" key="2">
    <source>
        <dbReference type="EMBL" id="VDP60302.1"/>
    </source>
</evidence>
<dbReference type="AlphaFoldDB" id="A0A183GWB5"/>
<accession>A0A3P8E8H3</accession>
<name>A0A183GWB5_HELPZ</name>
<organism evidence="3 4">
    <name type="scientific">Heligmosomoides polygyrus</name>
    <name type="common">Parasitic roundworm</name>
    <dbReference type="NCBI Taxonomy" id="6339"/>
    <lineage>
        <taxon>Eukaryota</taxon>
        <taxon>Metazoa</taxon>
        <taxon>Ecdysozoa</taxon>
        <taxon>Nematoda</taxon>
        <taxon>Chromadorea</taxon>
        <taxon>Rhabditida</taxon>
        <taxon>Rhabditina</taxon>
        <taxon>Rhabditomorpha</taxon>
        <taxon>Strongyloidea</taxon>
        <taxon>Heligmosomidae</taxon>
        <taxon>Heligmosomoides</taxon>
    </lineage>
</organism>
<dbReference type="EMBL" id="UZAH01041508">
    <property type="protein sequence ID" value="VDP60302.1"/>
    <property type="molecule type" value="Genomic_DNA"/>
</dbReference>
<sequence>MAMAEEEVPPGYLVVDLAKIFACMHTRGLKASVDRAKLMQVLEEAEKSRRNNKNLELELKQLREENKKLKEKIRQQSLDEEGQPLNTRNAKVPVLFWWRRALFLDRC</sequence>
<feature type="coiled-coil region" evidence="1">
    <location>
        <begin position="38"/>
        <end position="79"/>
    </location>
</feature>
<evidence type="ECO:0000313" key="3">
    <source>
        <dbReference type="Proteomes" id="UP000050761"/>
    </source>
</evidence>
<accession>A0A183GWB5</accession>
<protein>
    <submittedName>
        <fullName evidence="4">BZIP domain-containing protein</fullName>
    </submittedName>
</protein>
<evidence type="ECO:0000313" key="4">
    <source>
        <dbReference type="WBParaSite" id="HPBE_0002698501-mRNA-1"/>
    </source>
</evidence>
<reference evidence="2 3" key="1">
    <citation type="submission" date="2018-11" db="EMBL/GenBank/DDBJ databases">
        <authorList>
            <consortium name="Pathogen Informatics"/>
        </authorList>
    </citation>
    <scope>NUCLEOTIDE SEQUENCE [LARGE SCALE GENOMIC DNA]</scope>
</reference>
<reference evidence="4" key="2">
    <citation type="submission" date="2019-09" db="UniProtKB">
        <authorList>
            <consortium name="WormBaseParasite"/>
        </authorList>
    </citation>
    <scope>IDENTIFICATION</scope>
</reference>
<proteinExistence type="predicted"/>